<dbReference type="PANTHER" id="PTHR22911:SF76">
    <property type="entry name" value="EAMA DOMAIN-CONTAINING PROTEIN"/>
    <property type="match status" value="1"/>
</dbReference>
<feature type="transmembrane region" description="Helical" evidence="2">
    <location>
        <begin position="122"/>
        <end position="139"/>
    </location>
</feature>
<feature type="transmembrane region" description="Helical" evidence="2">
    <location>
        <begin position="68"/>
        <end position="86"/>
    </location>
</feature>
<dbReference type="AlphaFoldDB" id="A0A931F7X3"/>
<feature type="transmembrane region" description="Helical" evidence="2">
    <location>
        <begin position="212"/>
        <end position="234"/>
    </location>
</feature>
<feature type="transmembrane region" description="Helical" evidence="2">
    <location>
        <begin position="36"/>
        <end position="56"/>
    </location>
</feature>
<dbReference type="Pfam" id="PF00892">
    <property type="entry name" value="EamA"/>
    <property type="match status" value="2"/>
</dbReference>
<feature type="transmembrane region" description="Helical" evidence="2">
    <location>
        <begin position="12"/>
        <end position="30"/>
    </location>
</feature>
<keyword evidence="5" id="KW-1185">Reference proteome</keyword>
<dbReference type="GO" id="GO:0016020">
    <property type="term" value="C:membrane"/>
    <property type="evidence" value="ECO:0007669"/>
    <property type="project" value="InterPro"/>
</dbReference>
<keyword evidence="2" id="KW-0472">Membrane</keyword>
<dbReference type="EMBL" id="JADPIE010000001">
    <property type="protein sequence ID" value="MBF8435943.1"/>
    <property type="molecule type" value="Genomic_DNA"/>
</dbReference>
<keyword evidence="2" id="KW-0812">Transmembrane</keyword>
<feature type="transmembrane region" description="Helical" evidence="2">
    <location>
        <begin position="92"/>
        <end position="110"/>
    </location>
</feature>
<name>A0A931F7X3_9FIRM</name>
<feature type="transmembrane region" description="Helical" evidence="2">
    <location>
        <begin position="179"/>
        <end position="200"/>
    </location>
</feature>
<evidence type="ECO:0000313" key="5">
    <source>
        <dbReference type="Proteomes" id="UP000621436"/>
    </source>
</evidence>
<comment type="similarity">
    <text evidence="1">Belongs to the EamA transporter family.</text>
</comment>
<dbReference type="PANTHER" id="PTHR22911">
    <property type="entry name" value="ACYL-MALONYL CONDENSING ENZYME-RELATED"/>
    <property type="match status" value="1"/>
</dbReference>
<keyword evidence="2" id="KW-1133">Transmembrane helix</keyword>
<dbReference type="RefSeq" id="WP_270452674.1">
    <property type="nucleotide sequence ID" value="NZ_JADPIE010000001.1"/>
</dbReference>
<gene>
    <name evidence="4" type="ORF">I0Q91_02520</name>
</gene>
<dbReference type="SUPFAM" id="SSF103481">
    <property type="entry name" value="Multidrug resistance efflux transporter EmrE"/>
    <property type="match status" value="2"/>
</dbReference>
<dbReference type="Proteomes" id="UP000621436">
    <property type="component" value="Unassembled WGS sequence"/>
</dbReference>
<evidence type="ECO:0000256" key="2">
    <source>
        <dbReference type="SAM" id="Phobius"/>
    </source>
</evidence>
<dbReference type="InterPro" id="IPR037185">
    <property type="entry name" value="EmrE-like"/>
</dbReference>
<feature type="transmembrane region" description="Helical" evidence="2">
    <location>
        <begin position="145"/>
        <end position="167"/>
    </location>
</feature>
<evidence type="ECO:0000313" key="4">
    <source>
        <dbReference type="EMBL" id="MBF8435943.1"/>
    </source>
</evidence>
<proteinExistence type="inferred from homology"/>
<accession>A0A931F7X3</accession>
<organism evidence="4 5">
    <name type="scientific">Halonatronomonas betaini</name>
    <dbReference type="NCBI Taxonomy" id="2778430"/>
    <lineage>
        <taxon>Bacteria</taxon>
        <taxon>Bacillati</taxon>
        <taxon>Bacillota</taxon>
        <taxon>Clostridia</taxon>
        <taxon>Halanaerobiales</taxon>
        <taxon>Halarsenatibacteraceae</taxon>
        <taxon>Halonatronomonas</taxon>
    </lineage>
</organism>
<evidence type="ECO:0000259" key="3">
    <source>
        <dbReference type="Pfam" id="PF00892"/>
    </source>
</evidence>
<feature type="transmembrane region" description="Helical" evidence="2">
    <location>
        <begin position="267"/>
        <end position="284"/>
    </location>
</feature>
<feature type="transmembrane region" description="Helical" evidence="2">
    <location>
        <begin position="241"/>
        <end position="261"/>
    </location>
</feature>
<protein>
    <submittedName>
        <fullName evidence="4">DMT family transporter</fullName>
    </submittedName>
</protein>
<reference evidence="4" key="1">
    <citation type="submission" date="2020-11" db="EMBL/GenBank/DDBJ databases">
        <title>Halonatronomonas betainensis gen. nov., sp. nov. a novel haloalkaliphilic representative of the family Halanaerobiacae capable of betaine degradation.</title>
        <authorList>
            <person name="Boltyanskaya Y."/>
            <person name="Kevbrin V."/>
            <person name="Detkova E."/>
            <person name="Grouzdev D.S."/>
            <person name="Koziaeva V."/>
            <person name="Zhilina T."/>
        </authorList>
    </citation>
    <scope>NUCLEOTIDE SEQUENCE</scope>
    <source>
        <strain evidence="4">Z-7014</strain>
    </source>
</reference>
<feature type="domain" description="EamA" evidence="3">
    <location>
        <begin position="150"/>
        <end position="283"/>
    </location>
</feature>
<dbReference type="InterPro" id="IPR000620">
    <property type="entry name" value="EamA_dom"/>
</dbReference>
<sequence>MINKSIEKRIYLILAAGILVISFAGVFVAMADAPAIIIAFYRMFFTIAVLTPVFIYRKDCRLELFFDRRPVIIGFFLAIHFILWVTAFEYTAVANAVIFIALQPLFTLLFERLWAKEDLRPGIYRGLFIAITGSIIVGAGDLNNLFASIRGDTLAIMAAFFAGLYLFSGRSLRKKLDYFPYIYTVYTYATAFLLIAVIFSGYSFTGYSQTNWLLFIGLALGPTVIGHSVLNLAVRYVPATLVSTTIIGEPVLTSLLAWILLGDKIPPLTIVGGTFIIYGLLYTMRRNKQNKKLANPK</sequence>
<comment type="caution">
    <text evidence="4">The sequence shown here is derived from an EMBL/GenBank/DDBJ whole genome shotgun (WGS) entry which is preliminary data.</text>
</comment>
<evidence type="ECO:0000256" key="1">
    <source>
        <dbReference type="ARBA" id="ARBA00007362"/>
    </source>
</evidence>
<feature type="domain" description="EamA" evidence="3">
    <location>
        <begin position="11"/>
        <end position="137"/>
    </location>
</feature>